<dbReference type="Proteomes" id="UP000297900">
    <property type="component" value="Unassembled WGS sequence"/>
</dbReference>
<keyword evidence="4" id="KW-0472">Membrane</keyword>
<evidence type="ECO:0000259" key="5">
    <source>
        <dbReference type="Pfam" id="PF08450"/>
    </source>
</evidence>
<dbReference type="AlphaFoldDB" id="A0A4Y8LYU3"/>
<dbReference type="InterPro" id="IPR013658">
    <property type="entry name" value="SGL"/>
</dbReference>
<dbReference type="SUPFAM" id="SSF101898">
    <property type="entry name" value="NHL repeat"/>
    <property type="match status" value="1"/>
</dbReference>
<dbReference type="InterPro" id="IPR011042">
    <property type="entry name" value="6-blade_b-propeller_TolB-like"/>
</dbReference>
<dbReference type="Pfam" id="PF08450">
    <property type="entry name" value="SGL"/>
    <property type="match status" value="1"/>
</dbReference>
<evidence type="ECO:0000313" key="6">
    <source>
        <dbReference type="EMBL" id="TFE27498.1"/>
    </source>
</evidence>
<dbReference type="SUPFAM" id="SSF81901">
    <property type="entry name" value="HCP-like"/>
    <property type="match status" value="1"/>
</dbReference>
<organism evidence="6 7">
    <name type="scientific">Cohnella luojiensis</name>
    <dbReference type="NCBI Taxonomy" id="652876"/>
    <lineage>
        <taxon>Bacteria</taxon>
        <taxon>Bacillati</taxon>
        <taxon>Bacillota</taxon>
        <taxon>Bacilli</taxon>
        <taxon>Bacillales</taxon>
        <taxon>Paenibacillaceae</taxon>
        <taxon>Cohnella</taxon>
    </lineage>
</organism>
<dbReference type="PROSITE" id="PS51125">
    <property type="entry name" value="NHL"/>
    <property type="match status" value="1"/>
</dbReference>
<comment type="caution">
    <text evidence="6">The sequence shown here is derived from an EMBL/GenBank/DDBJ whole genome shotgun (WGS) entry which is preliminary data.</text>
</comment>
<dbReference type="EMBL" id="SOMN01000009">
    <property type="protein sequence ID" value="TFE27498.1"/>
    <property type="molecule type" value="Genomic_DNA"/>
</dbReference>
<proteinExistence type="predicted"/>
<dbReference type="CDD" id="cd05819">
    <property type="entry name" value="NHL"/>
    <property type="match status" value="1"/>
</dbReference>
<accession>A0A4Y8LYU3</accession>
<dbReference type="InterPro" id="IPR011990">
    <property type="entry name" value="TPR-like_helical_dom_sf"/>
</dbReference>
<dbReference type="InterPro" id="IPR001258">
    <property type="entry name" value="NHL_repeat"/>
</dbReference>
<keyword evidence="4" id="KW-0812">Transmembrane</keyword>
<feature type="transmembrane region" description="Helical" evidence="4">
    <location>
        <begin position="452"/>
        <end position="470"/>
    </location>
</feature>
<feature type="repeat" description="NHL" evidence="3">
    <location>
        <begin position="113"/>
        <end position="148"/>
    </location>
</feature>
<sequence>MSKSLQRVKAYILVALCGLLGVSVGGNAVYADESGGSYNYSARGNPVASPSAYQATTLLTGEKLGAGAFKEPADLHVTADKHIYVMDSGNNRIVVLDEQFKLVRTIDSFNRDGQADTFNNPQGLFVTDNGQVYVADTGNQRIVHLDPDGKLVQIVDSPESESLPDDFQFQPVRLVVDKAQRIYTMATGVFDGFMEFSADGTFTSFIGANKVQFSPAERFWKMLSTKAQKSQMVMFIPTEFTNLDIDDQGFIYATNGQGYDDVKKLNAHGNDILRREGYFDPGGDVWISSYVGSPRLTDIDVTDSDIYSVLDAKRGRILTYNGDGYLMYVFGELGNQLGEFSTPVAFDRIGDDFLVLDKALGEITVFETTEYGRALNEAVRSYYKGDEEQANRLYEKTTQMNANLDFAYSGIGKAKLRQVDYAEAMDYFKRSLDQKNYSKAFLLYRKQVLRDHFTEIAAGLIALVACLYLWRRYRKAKGGKKVVAA</sequence>
<dbReference type="PANTHER" id="PTHR24104">
    <property type="entry name" value="E3 UBIQUITIN-PROTEIN LIGASE NHLRC1-RELATED"/>
    <property type="match status" value="1"/>
</dbReference>
<gene>
    <name evidence="6" type="ORF">E2980_09270</name>
</gene>
<dbReference type="PROSITE" id="PS50005">
    <property type="entry name" value="TPR"/>
    <property type="match status" value="1"/>
</dbReference>
<protein>
    <recommendedName>
        <fullName evidence="5">SMP-30/Gluconolactonase/LRE-like region domain-containing protein</fullName>
    </recommendedName>
</protein>
<feature type="domain" description="SMP-30/Gluconolactonase/LRE-like region" evidence="5">
    <location>
        <begin position="80"/>
        <end position="159"/>
    </location>
</feature>
<keyword evidence="2" id="KW-0802">TPR repeat</keyword>
<dbReference type="InterPro" id="IPR050952">
    <property type="entry name" value="TRIM-NHL_E3_ligases"/>
</dbReference>
<dbReference type="GO" id="GO:0008270">
    <property type="term" value="F:zinc ion binding"/>
    <property type="evidence" value="ECO:0007669"/>
    <property type="project" value="UniProtKB-KW"/>
</dbReference>
<evidence type="ECO:0000256" key="1">
    <source>
        <dbReference type="ARBA" id="ARBA00022737"/>
    </source>
</evidence>
<evidence type="ECO:0000256" key="2">
    <source>
        <dbReference type="PROSITE-ProRule" id="PRU00339"/>
    </source>
</evidence>
<dbReference type="PANTHER" id="PTHR24104:SF25">
    <property type="entry name" value="PROTEIN LIN-41"/>
    <property type="match status" value="1"/>
</dbReference>
<dbReference type="InterPro" id="IPR019734">
    <property type="entry name" value="TPR_rpt"/>
</dbReference>
<keyword evidence="1" id="KW-0677">Repeat</keyword>
<evidence type="ECO:0000313" key="7">
    <source>
        <dbReference type="Proteomes" id="UP000297900"/>
    </source>
</evidence>
<dbReference type="Gene3D" id="2.120.10.30">
    <property type="entry name" value="TolB, C-terminal domain"/>
    <property type="match status" value="1"/>
</dbReference>
<dbReference type="Gene3D" id="1.25.40.10">
    <property type="entry name" value="Tetratricopeptide repeat domain"/>
    <property type="match status" value="1"/>
</dbReference>
<evidence type="ECO:0000256" key="4">
    <source>
        <dbReference type="SAM" id="Phobius"/>
    </source>
</evidence>
<evidence type="ECO:0000256" key="3">
    <source>
        <dbReference type="PROSITE-ProRule" id="PRU00504"/>
    </source>
</evidence>
<dbReference type="OrthoDB" id="9799230at2"/>
<reference evidence="6 7" key="1">
    <citation type="submission" date="2019-03" db="EMBL/GenBank/DDBJ databases">
        <title>Cohnella endophytica sp. nov., a novel endophytic bacterium isolated from bark of Sonneratia apetala.</title>
        <authorList>
            <person name="Tuo L."/>
        </authorList>
    </citation>
    <scope>NUCLEOTIDE SEQUENCE [LARGE SCALE GENOMIC DNA]</scope>
    <source>
        <strain evidence="6 7">CCTCC AB 208254</strain>
    </source>
</reference>
<name>A0A4Y8LYU3_9BACL</name>
<keyword evidence="7" id="KW-1185">Reference proteome</keyword>
<feature type="repeat" description="TPR" evidence="2">
    <location>
        <begin position="405"/>
        <end position="438"/>
    </location>
</feature>
<keyword evidence="4" id="KW-1133">Transmembrane helix</keyword>
<dbReference type="RefSeq" id="WP_135151907.1">
    <property type="nucleotide sequence ID" value="NZ_SOMN01000009.1"/>
</dbReference>